<dbReference type="AlphaFoldDB" id="A0A8T2KLD6"/>
<dbReference type="PROSITE" id="PS50095">
    <property type="entry name" value="PLAT"/>
    <property type="match status" value="1"/>
</dbReference>
<keyword evidence="4" id="KW-1185">Reference proteome</keyword>
<evidence type="ECO:0000259" key="2">
    <source>
        <dbReference type="PROSITE" id="PS50095"/>
    </source>
</evidence>
<dbReference type="EMBL" id="JAACNH010000001">
    <property type="protein sequence ID" value="KAG8456834.1"/>
    <property type="molecule type" value="Genomic_DNA"/>
</dbReference>
<reference evidence="3" key="1">
    <citation type="thesis" date="2020" institute="ProQuest LLC" country="789 East Eisenhower Parkway, Ann Arbor, MI, USA">
        <title>Comparative Genomics and Chromosome Evolution.</title>
        <authorList>
            <person name="Mudd A.B."/>
        </authorList>
    </citation>
    <scope>NUCLEOTIDE SEQUENCE</scope>
    <source>
        <strain evidence="3">Female2</strain>
        <tissue evidence="3">Blood</tissue>
    </source>
</reference>
<accession>A0A8T2KLD6</accession>
<comment type="caution">
    <text evidence="3">The sequence shown here is derived from an EMBL/GenBank/DDBJ whole genome shotgun (WGS) entry which is preliminary data.</text>
</comment>
<proteinExistence type="predicted"/>
<dbReference type="InterPro" id="IPR001024">
    <property type="entry name" value="PLAT/LH2_dom"/>
</dbReference>
<evidence type="ECO:0000256" key="1">
    <source>
        <dbReference type="PROSITE-ProRule" id="PRU00152"/>
    </source>
</evidence>
<dbReference type="OrthoDB" id="9949487at2759"/>
<evidence type="ECO:0000313" key="4">
    <source>
        <dbReference type="Proteomes" id="UP000812440"/>
    </source>
</evidence>
<gene>
    <name evidence="3" type="ORF">GDO86_002571</name>
</gene>
<dbReference type="Gene3D" id="2.40.180.10">
    <property type="entry name" value="Catalase core domain"/>
    <property type="match status" value="1"/>
</dbReference>
<name>A0A8T2KLD6_9PIPI</name>
<sequence>MPTQMQYYNSSPSVTGVLQPQTAPTAFGQSRPRDVYPSATVPRIRPATGFQFRDVSAPRGKPTWNDGRKSGEWTNSLRRYKVSLNHRPVESALSRRAPFAARTLSANPSGYRYRNGHMDTLPVYSSMNDPHLYDFYAKRFGLQVNPQPPSVRRTKGAQSKRSVLRSGSLAAKKVLYKVVVKTGDKKQSGTDARVFCR</sequence>
<comment type="caution">
    <text evidence="1">Lacks conserved residue(s) required for the propagation of feature annotation.</text>
</comment>
<organism evidence="3 4">
    <name type="scientific">Hymenochirus boettgeri</name>
    <name type="common">Congo dwarf clawed frog</name>
    <dbReference type="NCBI Taxonomy" id="247094"/>
    <lineage>
        <taxon>Eukaryota</taxon>
        <taxon>Metazoa</taxon>
        <taxon>Chordata</taxon>
        <taxon>Craniata</taxon>
        <taxon>Vertebrata</taxon>
        <taxon>Euteleostomi</taxon>
        <taxon>Amphibia</taxon>
        <taxon>Batrachia</taxon>
        <taxon>Anura</taxon>
        <taxon>Pipoidea</taxon>
        <taxon>Pipidae</taxon>
        <taxon>Pipinae</taxon>
        <taxon>Hymenochirus</taxon>
    </lineage>
</organism>
<dbReference type="Proteomes" id="UP000812440">
    <property type="component" value="Chromosome 1"/>
</dbReference>
<protein>
    <recommendedName>
        <fullName evidence="2">PLAT domain-containing protein</fullName>
    </recommendedName>
</protein>
<evidence type="ECO:0000313" key="3">
    <source>
        <dbReference type="EMBL" id="KAG8456834.1"/>
    </source>
</evidence>
<feature type="domain" description="PLAT" evidence="2">
    <location>
        <begin position="174"/>
        <end position="197"/>
    </location>
</feature>